<comment type="caution">
    <text evidence="2">The sequence shown here is derived from an EMBL/GenBank/DDBJ whole genome shotgun (WGS) entry which is preliminary data.</text>
</comment>
<feature type="region of interest" description="Disordered" evidence="1">
    <location>
        <begin position="238"/>
        <end position="279"/>
    </location>
</feature>
<gene>
    <name evidence="2" type="ORF">EVAR_34689_1</name>
</gene>
<feature type="region of interest" description="Disordered" evidence="1">
    <location>
        <begin position="436"/>
        <end position="466"/>
    </location>
</feature>
<feature type="compositionally biased region" description="Basic and acidic residues" evidence="1">
    <location>
        <begin position="238"/>
        <end position="254"/>
    </location>
</feature>
<evidence type="ECO:0000313" key="2">
    <source>
        <dbReference type="EMBL" id="GBP61454.1"/>
    </source>
</evidence>
<keyword evidence="3" id="KW-1185">Reference proteome</keyword>
<dbReference type="AlphaFoldDB" id="A0A4C1XG73"/>
<reference evidence="2 3" key="1">
    <citation type="journal article" date="2019" name="Commun. Biol.">
        <title>The bagworm genome reveals a unique fibroin gene that provides high tensile strength.</title>
        <authorList>
            <person name="Kono N."/>
            <person name="Nakamura H."/>
            <person name="Ohtoshi R."/>
            <person name="Tomita M."/>
            <person name="Numata K."/>
            <person name="Arakawa K."/>
        </authorList>
    </citation>
    <scope>NUCLEOTIDE SEQUENCE [LARGE SCALE GENOMIC DNA]</scope>
</reference>
<protein>
    <submittedName>
        <fullName evidence="2">Uncharacterized protein</fullName>
    </submittedName>
</protein>
<dbReference type="EMBL" id="BGZK01000815">
    <property type="protein sequence ID" value="GBP61454.1"/>
    <property type="molecule type" value="Genomic_DNA"/>
</dbReference>
<proteinExistence type="predicted"/>
<feature type="compositionally biased region" description="Acidic residues" evidence="1">
    <location>
        <begin position="376"/>
        <end position="391"/>
    </location>
</feature>
<dbReference type="Proteomes" id="UP000299102">
    <property type="component" value="Unassembled WGS sequence"/>
</dbReference>
<accession>A0A4C1XG73</accession>
<organism evidence="2 3">
    <name type="scientific">Eumeta variegata</name>
    <name type="common">Bagworm moth</name>
    <name type="synonym">Eumeta japonica</name>
    <dbReference type="NCBI Taxonomy" id="151549"/>
    <lineage>
        <taxon>Eukaryota</taxon>
        <taxon>Metazoa</taxon>
        <taxon>Ecdysozoa</taxon>
        <taxon>Arthropoda</taxon>
        <taxon>Hexapoda</taxon>
        <taxon>Insecta</taxon>
        <taxon>Pterygota</taxon>
        <taxon>Neoptera</taxon>
        <taxon>Endopterygota</taxon>
        <taxon>Lepidoptera</taxon>
        <taxon>Glossata</taxon>
        <taxon>Ditrysia</taxon>
        <taxon>Tineoidea</taxon>
        <taxon>Psychidae</taxon>
        <taxon>Oiketicinae</taxon>
        <taxon>Eumeta</taxon>
    </lineage>
</organism>
<sequence length="499" mass="56651">METLNKCIRYIFFGKTDVSYPSARKKKSDLNEVLPDNWSFIEDPLKKNLADYLIDNNITKSKEDQNFWLTNSSPPLTSFLDEYRMEKANSSVYNDEFKFCSAHWHTAKSELTQNNSVGNQTVDREVVKTSQPINIDMNPKIHDCYQAASQCSSKLEELKLRLSNKTRSKRDNKTYIRKPKKQFVEASLVEDGYEEPFESDDLDMMGNVDYIEFNNFGSVMYENLHQVDAALTKINDNSKQHKEMSTMKINKSDISDSDPMDTSSTVSKDKEGFPKEKRKRSRKKACKFFRIPSQNSDSEAASSFEQSPVMFMSHIDLPSSCDQTPSSLELPISFRQNLSSESLDNRKLSTTESEDSFIQFCDNGEDSCSESSVFDSNDEDYDSDSDSDVESGDITSALSKSVSNLTDDVLYAENTKTPLPDEDQVDCAKLEQEIEESKERKSAGILVNSAKKSAYKDKPQKTDNQNYSTRIPRRTDTMILPADGTVFASFGAESFLLVH</sequence>
<name>A0A4C1XG73_EUMVA</name>
<dbReference type="OrthoDB" id="5976067at2759"/>
<evidence type="ECO:0000256" key="1">
    <source>
        <dbReference type="SAM" id="MobiDB-lite"/>
    </source>
</evidence>
<feature type="region of interest" description="Disordered" evidence="1">
    <location>
        <begin position="363"/>
        <end position="392"/>
    </location>
</feature>
<evidence type="ECO:0000313" key="3">
    <source>
        <dbReference type="Proteomes" id="UP000299102"/>
    </source>
</evidence>